<dbReference type="InterPro" id="IPR011856">
    <property type="entry name" value="tRNA_endonuc-like_dom_sf"/>
</dbReference>
<dbReference type="PANTHER" id="PTHR30015">
    <property type="entry name" value="MRR RESTRICTION SYSTEM PROTEIN"/>
    <property type="match status" value="1"/>
</dbReference>
<dbReference type="GO" id="GO:0015666">
    <property type="term" value="F:restriction endodeoxyribonuclease activity"/>
    <property type="evidence" value="ECO:0007669"/>
    <property type="project" value="TreeGrafter"/>
</dbReference>
<evidence type="ECO:0000313" key="3">
    <source>
        <dbReference type="Proteomes" id="UP000823757"/>
    </source>
</evidence>
<proteinExistence type="predicted"/>
<dbReference type="Pfam" id="PF04471">
    <property type="entry name" value="Mrr_cat"/>
    <property type="match status" value="1"/>
</dbReference>
<reference evidence="2" key="1">
    <citation type="submission" date="2020-10" db="EMBL/GenBank/DDBJ databases">
        <authorList>
            <person name="Gilroy R."/>
        </authorList>
    </citation>
    <scope>NUCLEOTIDE SEQUENCE</scope>
    <source>
        <strain evidence="2">B1-13419</strain>
    </source>
</reference>
<keyword evidence="2" id="KW-0255">Endonuclease</keyword>
<protein>
    <submittedName>
        <fullName evidence="2">Restriction endonuclease</fullName>
    </submittedName>
</protein>
<dbReference type="Gene3D" id="3.40.1350.10">
    <property type="match status" value="1"/>
</dbReference>
<dbReference type="InterPro" id="IPR052906">
    <property type="entry name" value="Type_IV_Methyl-Rstrct_Enzyme"/>
</dbReference>
<dbReference type="GO" id="GO:0003677">
    <property type="term" value="F:DNA binding"/>
    <property type="evidence" value="ECO:0007669"/>
    <property type="project" value="InterPro"/>
</dbReference>
<name>A0A9D9ILE8_9BACT</name>
<keyword evidence="2" id="KW-0540">Nuclease</keyword>
<dbReference type="Proteomes" id="UP000823757">
    <property type="component" value="Unassembled WGS sequence"/>
</dbReference>
<reference evidence="2" key="2">
    <citation type="journal article" date="2021" name="PeerJ">
        <title>Extensive microbial diversity within the chicken gut microbiome revealed by metagenomics and culture.</title>
        <authorList>
            <person name="Gilroy R."/>
            <person name="Ravi A."/>
            <person name="Getino M."/>
            <person name="Pursley I."/>
            <person name="Horton D.L."/>
            <person name="Alikhan N.F."/>
            <person name="Baker D."/>
            <person name="Gharbi K."/>
            <person name="Hall N."/>
            <person name="Watson M."/>
            <person name="Adriaenssens E.M."/>
            <person name="Foster-Nyarko E."/>
            <person name="Jarju S."/>
            <person name="Secka A."/>
            <person name="Antonio M."/>
            <person name="Oren A."/>
            <person name="Chaudhuri R.R."/>
            <person name="La Ragione R."/>
            <person name="Hildebrand F."/>
            <person name="Pallen M.J."/>
        </authorList>
    </citation>
    <scope>NUCLEOTIDE SEQUENCE</scope>
    <source>
        <strain evidence="2">B1-13419</strain>
    </source>
</reference>
<accession>A0A9D9ILE8</accession>
<dbReference type="AlphaFoldDB" id="A0A9D9ILE8"/>
<evidence type="ECO:0000259" key="1">
    <source>
        <dbReference type="Pfam" id="PF04471"/>
    </source>
</evidence>
<dbReference type="SUPFAM" id="SSF52980">
    <property type="entry name" value="Restriction endonuclease-like"/>
    <property type="match status" value="1"/>
</dbReference>
<keyword evidence="2" id="KW-0378">Hydrolase</keyword>
<evidence type="ECO:0000313" key="2">
    <source>
        <dbReference type="EMBL" id="MBO8474447.1"/>
    </source>
</evidence>
<feature type="domain" description="Restriction endonuclease type IV Mrr" evidence="1">
    <location>
        <begin position="1"/>
        <end position="99"/>
    </location>
</feature>
<dbReference type="PANTHER" id="PTHR30015:SF6">
    <property type="entry name" value="SLL1429 PROTEIN"/>
    <property type="match status" value="1"/>
</dbReference>
<comment type="caution">
    <text evidence="2">The sequence shown here is derived from an EMBL/GenBank/DDBJ whole genome shotgun (WGS) entry which is preliminary data.</text>
</comment>
<gene>
    <name evidence="2" type="ORF">IAB91_04040</name>
</gene>
<dbReference type="GO" id="GO:0009307">
    <property type="term" value="P:DNA restriction-modification system"/>
    <property type="evidence" value="ECO:0007669"/>
    <property type="project" value="InterPro"/>
</dbReference>
<dbReference type="InterPro" id="IPR011335">
    <property type="entry name" value="Restrct_endonuc-II-like"/>
</dbReference>
<sequence length="250" mass="27718">MTPYEFENLVCEYYRSKGYKAEVTPYSGDYGVDVFAVKGKEKIAVQAKMYGSSSRKVNRQTIMELYGAAAYFDCTGCVLATDGDIMPDAQEVADKLKIKVLYLKGYTGSVFVASGDASVSKTAYTVKNKNTVKDTGNVFDILWSKYIFPLKGKTLTRASGKSNTISSVDWSGVERITSNGCLQKIKIEAFRYAVNRILENGYVSRDDINQNYTGRASSGIVLILSQIPDFELTNRPSGLKLKEDSPLKRK</sequence>
<organism evidence="2 3">
    <name type="scientific">Candidatus Cryptobacteroides faecigallinarum</name>
    <dbReference type="NCBI Taxonomy" id="2840763"/>
    <lineage>
        <taxon>Bacteria</taxon>
        <taxon>Pseudomonadati</taxon>
        <taxon>Bacteroidota</taxon>
        <taxon>Bacteroidia</taxon>
        <taxon>Bacteroidales</taxon>
        <taxon>Candidatus Cryptobacteroides</taxon>
    </lineage>
</organism>
<dbReference type="InterPro" id="IPR007560">
    <property type="entry name" value="Restrct_endonuc_IV_Mrr"/>
</dbReference>
<dbReference type="EMBL" id="JADIMD010000054">
    <property type="protein sequence ID" value="MBO8474447.1"/>
    <property type="molecule type" value="Genomic_DNA"/>
</dbReference>